<feature type="transmembrane region" description="Helical" evidence="1">
    <location>
        <begin position="41"/>
        <end position="62"/>
    </location>
</feature>
<keyword evidence="1" id="KW-0812">Transmembrane</keyword>
<evidence type="ECO:0000313" key="2">
    <source>
        <dbReference type="EMBL" id="KAE9632952.1"/>
    </source>
</evidence>
<name>A0A7C8HDU2_9FIRM</name>
<dbReference type="PIRSF" id="PIRSF024534">
    <property type="entry name" value="ThiW"/>
    <property type="match status" value="1"/>
</dbReference>
<accession>A0A7C8HDU2</accession>
<dbReference type="Gene3D" id="1.10.1760.20">
    <property type="match status" value="1"/>
</dbReference>
<reference evidence="2 3" key="1">
    <citation type="submission" date="2019-12" db="EMBL/GenBank/DDBJ databases">
        <title>Defluviitalea raffinosedens, isolated from a biogas fermenter, genome sequencing and characterization.</title>
        <authorList>
            <person name="Rettenmaier R."/>
            <person name="Schneider M."/>
            <person name="Neuhaus K."/>
            <person name="Liebl W."/>
            <person name="Zverlov V."/>
        </authorList>
    </citation>
    <scope>NUCLEOTIDE SEQUENCE [LARGE SCALE GENOMIC DNA]</scope>
    <source>
        <strain evidence="2 3">249c-K6</strain>
    </source>
</reference>
<dbReference type="Proteomes" id="UP000483018">
    <property type="component" value="Unassembled WGS sequence"/>
</dbReference>
<dbReference type="EMBL" id="WSLF01000010">
    <property type="protein sequence ID" value="KAE9632952.1"/>
    <property type="molecule type" value="Genomic_DNA"/>
</dbReference>
<feature type="transmembrane region" description="Helical" evidence="1">
    <location>
        <begin position="129"/>
        <end position="151"/>
    </location>
</feature>
<gene>
    <name evidence="2" type="primary">thiW</name>
    <name evidence="2" type="ORF">GND95_10555</name>
</gene>
<organism evidence="2 3">
    <name type="scientific">Defluviitalea raffinosedens</name>
    <dbReference type="NCBI Taxonomy" id="1450156"/>
    <lineage>
        <taxon>Bacteria</taxon>
        <taxon>Bacillati</taxon>
        <taxon>Bacillota</taxon>
        <taxon>Clostridia</taxon>
        <taxon>Lachnospirales</taxon>
        <taxon>Defluviitaleaceae</taxon>
        <taxon>Defluviitalea</taxon>
    </lineage>
</organism>
<evidence type="ECO:0000256" key="1">
    <source>
        <dbReference type="SAM" id="Phobius"/>
    </source>
</evidence>
<protein>
    <submittedName>
        <fullName evidence="2">Energy coupling factor transporter S component ThiW</fullName>
    </submittedName>
</protein>
<feature type="transmembrane region" description="Helical" evidence="1">
    <location>
        <begin position="12"/>
        <end position="29"/>
    </location>
</feature>
<keyword evidence="3" id="KW-1185">Reference proteome</keyword>
<comment type="caution">
    <text evidence="2">The sequence shown here is derived from an EMBL/GenBank/DDBJ whole genome shotgun (WGS) entry which is preliminary data.</text>
</comment>
<keyword evidence="1" id="KW-0472">Membrane</keyword>
<sequence>MQKSSKMLRSTMLTMMVAMGVVISPLLRVEGLCPMAHFINVVCAVFLGPWYALASAVMIGVIRMLFMAIPPLALTGAIFGAFLSGVFYKLSKGSLLAAVLGEIVGTGFIGSIVSYPVMTFLWGRHELTWFFYVPSFVLATIIGGSIALVFLKALSKSGVLTKIQYKLGGPVYDLGKHTMGD</sequence>
<dbReference type="Pfam" id="PF09512">
    <property type="entry name" value="ThiW"/>
    <property type="match status" value="1"/>
</dbReference>
<dbReference type="AlphaFoldDB" id="A0A7C8HDU2"/>
<feature type="transmembrane region" description="Helical" evidence="1">
    <location>
        <begin position="95"/>
        <end position="117"/>
    </location>
</feature>
<dbReference type="RefSeq" id="WP_158741119.1">
    <property type="nucleotide sequence ID" value="NZ_WSLF01000010.1"/>
</dbReference>
<feature type="transmembrane region" description="Helical" evidence="1">
    <location>
        <begin position="68"/>
        <end position="88"/>
    </location>
</feature>
<proteinExistence type="predicted"/>
<evidence type="ECO:0000313" key="3">
    <source>
        <dbReference type="Proteomes" id="UP000483018"/>
    </source>
</evidence>
<dbReference type="InterPro" id="IPR012652">
    <property type="entry name" value="ThiW"/>
</dbReference>
<dbReference type="OrthoDB" id="5516776at2"/>
<dbReference type="NCBIfam" id="TIGR02359">
    <property type="entry name" value="thiW"/>
    <property type="match status" value="1"/>
</dbReference>
<keyword evidence="1" id="KW-1133">Transmembrane helix</keyword>